<evidence type="ECO:0000259" key="2">
    <source>
        <dbReference type="SMART" id="SM00939"/>
    </source>
</evidence>
<dbReference type="InterPro" id="IPR005674">
    <property type="entry name" value="CocE/Ser_esterase"/>
</dbReference>
<dbReference type="SUPFAM" id="SSF49785">
    <property type="entry name" value="Galactose-binding domain-like"/>
    <property type="match status" value="1"/>
</dbReference>
<dbReference type="PANTHER" id="PTHR43056:SF10">
    <property type="entry name" value="COCE_NOND FAMILY, PUTATIVE (AFU_ORTHOLOGUE AFUA_7G00600)-RELATED"/>
    <property type="match status" value="1"/>
</dbReference>
<protein>
    <submittedName>
        <fullName evidence="3">CocE/NonD family hydrolase</fullName>
    </submittedName>
</protein>
<dbReference type="RefSeq" id="WP_351975512.1">
    <property type="nucleotide sequence ID" value="NZ_JBEPBX010000005.1"/>
</dbReference>
<comment type="caution">
    <text evidence="3">The sequence shown here is derived from an EMBL/GenBank/DDBJ whole genome shotgun (WGS) entry which is preliminary data.</text>
</comment>
<dbReference type="Pfam" id="PF02129">
    <property type="entry name" value="Peptidase_S15"/>
    <property type="match status" value="1"/>
</dbReference>
<evidence type="ECO:0000256" key="1">
    <source>
        <dbReference type="ARBA" id="ARBA00022801"/>
    </source>
</evidence>
<dbReference type="InterPro" id="IPR000383">
    <property type="entry name" value="Xaa-Pro-like_dom"/>
</dbReference>
<dbReference type="InterPro" id="IPR050585">
    <property type="entry name" value="Xaa-Pro_dipeptidyl-ppase/CocE"/>
</dbReference>
<dbReference type="EMBL" id="JBEPBX010000005">
    <property type="protein sequence ID" value="MER6613387.1"/>
    <property type="molecule type" value="Genomic_DNA"/>
</dbReference>
<keyword evidence="4" id="KW-1185">Reference proteome</keyword>
<dbReference type="SMART" id="SM00939">
    <property type="entry name" value="PepX_C"/>
    <property type="match status" value="1"/>
</dbReference>
<evidence type="ECO:0000313" key="3">
    <source>
        <dbReference type="EMBL" id="MER6613387.1"/>
    </source>
</evidence>
<dbReference type="Gene3D" id="1.10.3020.10">
    <property type="entry name" value="alpha-amino acid ester hydrolase ( Helical cap domain)"/>
    <property type="match status" value="1"/>
</dbReference>
<keyword evidence="1 3" id="KW-0378">Hydrolase</keyword>
<gene>
    <name evidence="3" type="ORF">ABT276_08410</name>
</gene>
<dbReference type="Proteomes" id="UP001445472">
    <property type="component" value="Unassembled WGS sequence"/>
</dbReference>
<dbReference type="InterPro" id="IPR029058">
    <property type="entry name" value="AB_hydrolase_fold"/>
</dbReference>
<dbReference type="InterPro" id="IPR008979">
    <property type="entry name" value="Galactose-bd-like_sf"/>
</dbReference>
<sequence length="656" mass="71186">MRFRTDFPYETVHADLRVPLPDGTFLHARLWRPVTDEPVPALLEYAPHRLTDATVVRDGERHPWYAGHGYASVRVDLRGHGNSGGVPGGEYDAIELADGVAVIEWLARQPWCSGRVGMFGIGRGGRTALRIAALAPGPLRAVVIVDATDDPYTGDGPYAGGCVAGQGLHSTAAGRLALAARPPDPLHTGDEWLTMWLARLEALTPVVHTWLGHQLRDEYWRSGGVSDDTAAVTAAVLAVGGLHGPCRDTVLRLVERLPADRVRGLIGPWPHQYPDRTTDQGEAIGFLQETLRWWDQWLKDRDTGVLSEPLLRCRLGAAEPSRGRWAGEPAWPSPHITVVPYALGGAPVVVGSPQHTGVDAGRFRPAGHGGDLPPDQREEDARSACFEFPVGEDAIGVLGRPGVTLRLRPAGPGGLAVARLCDVAPDGTATLVTRGALNLAARKGPERAVPWPAGTTEDVTFDLAAAGHVFAPGHRIRLAVSSAYWPWVWPHPGPGGFTLDPAGSRLDLPVREPTDGKIDFAEPEHAEPPAVAVPQTLDEPRPRLLLVRDVAAGRWTLEATPHRGGTHVHPDGLEYSEECHETYTIEESDPLSARARSEWTIRLHRPDQAWDAHIWTRSEMGLDAAGFVTSDELVCRSGDEIVFHRTWERRVARTAG</sequence>
<reference evidence="3 4" key="1">
    <citation type="submission" date="2024-06" db="EMBL/GenBank/DDBJ databases">
        <title>The Natural Products Discovery Center: Release of the First 8490 Sequenced Strains for Exploring Actinobacteria Biosynthetic Diversity.</title>
        <authorList>
            <person name="Kalkreuter E."/>
            <person name="Kautsar S.A."/>
            <person name="Yang D."/>
            <person name="Bader C.D."/>
            <person name="Teijaro C.N."/>
            <person name="Fluegel L."/>
            <person name="Davis C.M."/>
            <person name="Simpson J.R."/>
            <person name="Lauterbach L."/>
            <person name="Steele A.D."/>
            <person name="Gui C."/>
            <person name="Meng S."/>
            <person name="Li G."/>
            <person name="Viehrig K."/>
            <person name="Ye F."/>
            <person name="Su P."/>
            <person name="Kiefer A.F."/>
            <person name="Nichols A."/>
            <person name="Cepeda A.J."/>
            <person name="Yan W."/>
            <person name="Fan B."/>
            <person name="Jiang Y."/>
            <person name="Adhikari A."/>
            <person name="Zheng C.-J."/>
            <person name="Schuster L."/>
            <person name="Cowan T.M."/>
            <person name="Smanski M.J."/>
            <person name="Chevrette M.G."/>
            <person name="De Carvalho L.P.S."/>
            <person name="Shen B."/>
        </authorList>
    </citation>
    <scope>NUCLEOTIDE SEQUENCE [LARGE SCALE GENOMIC DNA]</scope>
    <source>
        <strain evidence="3 4">NPDC000837</strain>
    </source>
</reference>
<name>A0ABV1USX6_9ACTN</name>
<dbReference type="NCBIfam" id="TIGR00976">
    <property type="entry name" value="CocE_NonD"/>
    <property type="match status" value="1"/>
</dbReference>
<feature type="domain" description="Xaa-Pro dipeptidyl-peptidase C-terminal" evidence="2">
    <location>
        <begin position="291"/>
        <end position="507"/>
    </location>
</feature>
<proteinExistence type="predicted"/>
<dbReference type="InterPro" id="IPR013736">
    <property type="entry name" value="Xaa-Pro_dipept_C"/>
</dbReference>
<dbReference type="Pfam" id="PF08530">
    <property type="entry name" value="PepX_C"/>
    <property type="match status" value="1"/>
</dbReference>
<dbReference type="SUPFAM" id="SSF53474">
    <property type="entry name" value="alpha/beta-Hydrolases"/>
    <property type="match status" value="1"/>
</dbReference>
<dbReference type="PANTHER" id="PTHR43056">
    <property type="entry name" value="PEPTIDASE S9 PROLYL OLIGOPEPTIDASE"/>
    <property type="match status" value="1"/>
</dbReference>
<accession>A0ABV1USX6</accession>
<dbReference type="Gene3D" id="3.40.50.1820">
    <property type="entry name" value="alpha/beta hydrolase"/>
    <property type="match status" value="1"/>
</dbReference>
<evidence type="ECO:0000313" key="4">
    <source>
        <dbReference type="Proteomes" id="UP001445472"/>
    </source>
</evidence>
<dbReference type="GO" id="GO:0016787">
    <property type="term" value="F:hydrolase activity"/>
    <property type="evidence" value="ECO:0007669"/>
    <property type="project" value="UniProtKB-KW"/>
</dbReference>
<organism evidence="3 4">
    <name type="scientific">Streptomyces xantholiticus</name>
    <dbReference type="NCBI Taxonomy" id="68285"/>
    <lineage>
        <taxon>Bacteria</taxon>
        <taxon>Bacillati</taxon>
        <taxon>Actinomycetota</taxon>
        <taxon>Actinomycetes</taxon>
        <taxon>Kitasatosporales</taxon>
        <taxon>Streptomycetaceae</taxon>
        <taxon>Streptomyces</taxon>
    </lineage>
</organism>
<dbReference type="Gene3D" id="2.60.120.260">
    <property type="entry name" value="Galactose-binding domain-like"/>
    <property type="match status" value="1"/>
</dbReference>